<sequence>MATSNYYAMHFNACHMQKCGNTHALQSEEPHITQHHLTPSRPQPMASQNQSILFLLPAELRNQIYYELLCSNTPSRKGLHEYSQQRTHAAQPVYPAILSTCQRIHQEAQGLLYSTHTFHAHTSLLTSLPHLVSPLKPIVNASTIAKISRWHLDIRLDTDPQFTEAQATRAFSGAEYLEIHAWQSQFGGCDDSVLSLFKGIRGVKVARVTGCAEAELARWLEESMMMPLEKEEEEQARDVEMGGCATSVGGGCEEKMGGAEVPWLQQSGSGAWNFGNIE</sequence>
<protein>
    <recommendedName>
        <fullName evidence="1">DUF7730 domain-containing protein</fullName>
    </recommendedName>
</protein>
<reference evidence="2 3" key="1">
    <citation type="journal article" date="2012" name="PLoS Pathog.">
        <title>Diverse lifestyles and strategies of plant pathogenesis encoded in the genomes of eighteen Dothideomycetes fungi.</title>
        <authorList>
            <person name="Ohm R.A."/>
            <person name="Feau N."/>
            <person name="Henrissat B."/>
            <person name="Schoch C.L."/>
            <person name="Horwitz B.A."/>
            <person name="Barry K.W."/>
            <person name="Condon B.J."/>
            <person name="Copeland A.C."/>
            <person name="Dhillon B."/>
            <person name="Glaser F."/>
            <person name="Hesse C.N."/>
            <person name="Kosti I."/>
            <person name="LaButti K."/>
            <person name="Lindquist E.A."/>
            <person name="Lucas S."/>
            <person name="Salamov A.A."/>
            <person name="Bradshaw R.E."/>
            <person name="Ciuffetti L."/>
            <person name="Hamelin R.C."/>
            <person name="Kema G.H.J."/>
            <person name="Lawrence C."/>
            <person name="Scott J.A."/>
            <person name="Spatafora J.W."/>
            <person name="Turgeon B.G."/>
            <person name="de Wit P.J.G.M."/>
            <person name="Zhong S."/>
            <person name="Goodwin S.B."/>
            <person name="Grigoriev I.V."/>
        </authorList>
    </citation>
    <scope>NUCLEOTIDE SEQUENCE [LARGE SCALE GENOMIC DNA]</scope>
    <source>
        <strain evidence="3">28A</strain>
    </source>
</reference>
<dbReference type="Pfam" id="PF24864">
    <property type="entry name" value="DUF7730"/>
    <property type="match status" value="1"/>
</dbReference>
<gene>
    <name evidence="2" type="ORF">SETTUDRAFT_136057</name>
</gene>
<dbReference type="AlphaFoldDB" id="R0IRL3"/>
<dbReference type="GeneID" id="19396339"/>
<dbReference type="PANTHER" id="PTHR42085">
    <property type="entry name" value="F-BOX DOMAIN-CONTAINING PROTEIN"/>
    <property type="match status" value="1"/>
</dbReference>
<dbReference type="PANTHER" id="PTHR42085:SF4">
    <property type="entry name" value="F-BOX DOMAIN-CONTAINING PROTEIN"/>
    <property type="match status" value="1"/>
</dbReference>
<dbReference type="RefSeq" id="XP_008025768.1">
    <property type="nucleotide sequence ID" value="XM_008027577.1"/>
</dbReference>
<dbReference type="InterPro" id="IPR056632">
    <property type="entry name" value="DUF7730"/>
</dbReference>
<dbReference type="eggNOG" id="ENOG502SQUF">
    <property type="taxonomic scope" value="Eukaryota"/>
</dbReference>
<dbReference type="EMBL" id="KB908592">
    <property type="protein sequence ID" value="EOA87331.1"/>
    <property type="molecule type" value="Genomic_DNA"/>
</dbReference>
<evidence type="ECO:0000313" key="2">
    <source>
        <dbReference type="EMBL" id="EOA87331.1"/>
    </source>
</evidence>
<name>R0IRL3_EXST2</name>
<evidence type="ECO:0000313" key="3">
    <source>
        <dbReference type="Proteomes" id="UP000016935"/>
    </source>
</evidence>
<reference evidence="2 3" key="2">
    <citation type="journal article" date="2013" name="PLoS Genet.">
        <title>Comparative genome structure, secondary metabolite, and effector coding capacity across Cochliobolus pathogens.</title>
        <authorList>
            <person name="Condon B.J."/>
            <person name="Leng Y."/>
            <person name="Wu D."/>
            <person name="Bushley K.E."/>
            <person name="Ohm R.A."/>
            <person name="Otillar R."/>
            <person name="Martin J."/>
            <person name="Schackwitz W."/>
            <person name="Grimwood J."/>
            <person name="MohdZainudin N."/>
            <person name="Xue C."/>
            <person name="Wang R."/>
            <person name="Manning V.A."/>
            <person name="Dhillon B."/>
            <person name="Tu Z.J."/>
            <person name="Steffenson B.J."/>
            <person name="Salamov A."/>
            <person name="Sun H."/>
            <person name="Lowry S."/>
            <person name="LaButti K."/>
            <person name="Han J."/>
            <person name="Copeland A."/>
            <person name="Lindquist E."/>
            <person name="Barry K."/>
            <person name="Schmutz J."/>
            <person name="Baker S.E."/>
            <person name="Ciuffetti L.M."/>
            <person name="Grigoriev I.V."/>
            <person name="Zhong S."/>
            <person name="Turgeon B.G."/>
        </authorList>
    </citation>
    <scope>NUCLEOTIDE SEQUENCE [LARGE SCALE GENOMIC DNA]</scope>
    <source>
        <strain evidence="3">28A</strain>
    </source>
</reference>
<organism evidence="2 3">
    <name type="scientific">Exserohilum turcicum (strain 28A)</name>
    <name type="common">Northern leaf blight fungus</name>
    <name type="synonym">Setosphaeria turcica</name>
    <dbReference type="NCBI Taxonomy" id="671987"/>
    <lineage>
        <taxon>Eukaryota</taxon>
        <taxon>Fungi</taxon>
        <taxon>Dikarya</taxon>
        <taxon>Ascomycota</taxon>
        <taxon>Pezizomycotina</taxon>
        <taxon>Dothideomycetes</taxon>
        <taxon>Pleosporomycetidae</taxon>
        <taxon>Pleosporales</taxon>
        <taxon>Pleosporineae</taxon>
        <taxon>Pleosporaceae</taxon>
        <taxon>Exserohilum</taxon>
    </lineage>
</organism>
<dbReference type="Proteomes" id="UP000016935">
    <property type="component" value="Unassembled WGS sequence"/>
</dbReference>
<evidence type="ECO:0000259" key="1">
    <source>
        <dbReference type="Pfam" id="PF24864"/>
    </source>
</evidence>
<dbReference type="OrthoDB" id="2951834at2759"/>
<dbReference type="InterPro" id="IPR038883">
    <property type="entry name" value="AN11006-like"/>
</dbReference>
<keyword evidence="3" id="KW-1185">Reference proteome</keyword>
<proteinExistence type="predicted"/>
<accession>R0IRL3</accession>
<feature type="domain" description="DUF7730" evidence="1">
    <location>
        <begin position="90"/>
        <end position="230"/>
    </location>
</feature>
<dbReference type="HOGENOM" id="CLU_075891_1_0_1"/>